<keyword evidence="2" id="KW-1185">Reference proteome</keyword>
<sequence length="86" mass="9731">MVPRMTQSIIEMQKGSASVEPFPIRQSVKGILRRAVQLLKRHRDQHFLEIAEEVAPISMIITTLGPFCTNRLRDSLRESSVIAETA</sequence>
<dbReference type="KEGG" id="php:PhaeoP97_01175"/>
<gene>
    <name evidence="1" type="ORF">PhaeoP97_01175</name>
</gene>
<name>A0A1L3I397_9RHOB</name>
<dbReference type="STRING" id="1844006.PhaeoP97_01175"/>
<evidence type="ECO:0000313" key="1">
    <source>
        <dbReference type="EMBL" id="APG46600.1"/>
    </source>
</evidence>
<dbReference type="AlphaFoldDB" id="A0A1L3I397"/>
<dbReference type="Proteomes" id="UP000183859">
    <property type="component" value="Chromosome"/>
</dbReference>
<dbReference type="EMBL" id="CP016364">
    <property type="protein sequence ID" value="APG46600.1"/>
    <property type="molecule type" value="Genomic_DNA"/>
</dbReference>
<reference evidence="2" key="1">
    <citation type="submission" date="2016-07" db="EMBL/GenBank/DDBJ databases">
        <title>Phaeobacter portensis sp. nov., a tropodithietic acid producing bacterium isolated from a German harbor.</title>
        <authorList>
            <person name="Freese H.M."/>
            <person name="Bunk B."/>
            <person name="Breider S."/>
            <person name="Brinkhoff T."/>
        </authorList>
    </citation>
    <scope>NUCLEOTIDE SEQUENCE [LARGE SCALE GENOMIC DNA]</scope>
    <source>
        <strain evidence="2">P97</strain>
    </source>
</reference>
<evidence type="ECO:0000313" key="2">
    <source>
        <dbReference type="Proteomes" id="UP000183859"/>
    </source>
</evidence>
<accession>A0A1L3I397</accession>
<proteinExistence type="predicted"/>
<organism evidence="1 2">
    <name type="scientific">Phaeobacter porticola</name>
    <dbReference type="NCBI Taxonomy" id="1844006"/>
    <lineage>
        <taxon>Bacteria</taxon>
        <taxon>Pseudomonadati</taxon>
        <taxon>Pseudomonadota</taxon>
        <taxon>Alphaproteobacteria</taxon>
        <taxon>Rhodobacterales</taxon>
        <taxon>Roseobacteraceae</taxon>
        <taxon>Phaeobacter</taxon>
    </lineage>
</organism>
<protein>
    <submittedName>
        <fullName evidence="1">Uncharacterized protein</fullName>
    </submittedName>
</protein>